<dbReference type="Proteomes" id="UP000785679">
    <property type="component" value="Unassembled WGS sequence"/>
</dbReference>
<evidence type="ECO:0000313" key="1">
    <source>
        <dbReference type="EMBL" id="TNV84303.1"/>
    </source>
</evidence>
<organism evidence="1 2">
    <name type="scientific">Halteria grandinella</name>
    <dbReference type="NCBI Taxonomy" id="5974"/>
    <lineage>
        <taxon>Eukaryota</taxon>
        <taxon>Sar</taxon>
        <taxon>Alveolata</taxon>
        <taxon>Ciliophora</taxon>
        <taxon>Intramacronucleata</taxon>
        <taxon>Spirotrichea</taxon>
        <taxon>Stichotrichia</taxon>
        <taxon>Sporadotrichida</taxon>
        <taxon>Halteriidae</taxon>
        <taxon>Halteria</taxon>
    </lineage>
</organism>
<dbReference type="EMBL" id="RRYP01002920">
    <property type="protein sequence ID" value="TNV84303.1"/>
    <property type="molecule type" value="Genomic_DNA"/>
</dbReference>
<comment type="caution">
    <text evidence="1">The sequence shown here is derived from an EMBL/GenBank/DDBJ whole genome shotgun (WGS) entry which is preliminary data.</text>
</comment>
<protein>
    <submittedName>
        <fullName evidence="1">Uncharacterized protein</fullName>
    </submittedName>
</protein>
<reference evidence="1" key="1">
    <citation type="submission" date="2019-06" db="EMBL/GenBank/DDBJ databases">
        <authorList>
            <person name="Zheng W."/>
        </authorList>
    </citation>
    <scope>NUCLEOTIDE SEQUENCE</scope>
    <source>
        <strain evidence="1">QDHG01</strain>
    </source>
</reference>
<sequence>MSCECDDQCSEGLYCDQEVLQCFKKSKDNCNFNTKACQTYQSMKQGNKRNDTIERCLGVECKFDYECQSGYCNQLSHQCDIQPSNIPTCNISIQICTQSTINRCSGIQCTCDNECKSSFCLDSICQSKEQSENYHCEIRKEVCRRDIASQVLTFKSSFNRCDGMGCLASAYYQLSESENYKQDIILQNRQRLANEVSGIYWLKNGKGSFSGSHQATWGPRNKPSSSFKEKSISRVSQMVIPTNVISIEDCKSGFCLVNKIFVSEDNALGKCVIEDDTIVFANTLRDPKANRCINSKCILDSDCQSNFCKYNKEMVGVVCRPIEERTKLECNHTLQYPV</sequence>
<dbReference type="AlphaFoldDB" id="A0A8J8T7M0"/>
<name>A0A8J8T7M0_HALGN</name>
<proteinExistence type="predicted"/>
<accession>A0A8J8T7M0</accession>
<gene>
    <name evidence="1" type="ORF">FGO68_gene13884</name>
</gene>
<evidence type="ECO:0000313" key="2">
    <source>
        <dbReference type="Proteomes" id="UP000785679"/>
    </source>
</evidence>
<keyword evidence="2" id="KW-1185">Reference proteome</keyword>